<keyword evidence="5 11" id="KW-0812">Transmembrane</keyword>
<dbReference type="OrthoDB" id="9766909at2"/>
<dbReference type="Pfam" id="PF00912">
    <property type="entry name" value="Transgly"/>
    <property type="match status" value="1"/>
</dbReference>
<gene>
    <name evidence="11" type="primary">mtgA</name>
    <name evidence="13" type="ORF">D3876_16285</name>
</gene>
<keyword evidence="3 11" id="KW-0328">Glycosyltransferase</keyword>
<dbReference type="InterPro" id="IPR036950">
    <property type="entry name" value="PBP_transglycosylase"/>
</dbReference>
<dbReference type="GO" id="GO:0008955">
    <property type="term" value="F:peptidoglycan glycosyltransferase activity"/>
    <property type="evidence" value="ECO:0007669"/>
    <property type="project" value="UniProtKB-UniRule"/>
</dbReference>
<dbReference type="EMBL" id="QYUM01000004">
    <property type="protein sequence ID" value="RJF85494.1"/>
    <property type="molecule type" value="Genomic_DNA"/>
</dbReference>
<keyword evidence="6 11" id="KW-0133">Cell shape</keyword>
<keyword evidence="9 11" id="KW-0472">Membrane</keyword>
<dbReference type="PANTHER" id="PTHR30400">
    <property type="entry name" value="MONOFUNCTIONAL BIOSYNTHETIC PEPTIDOGLYCAN TRANSGLYCOSYLASE"/>
    <property type="match status" value="1"/>
</dbReference>
<evidence type="ECO:0000313" key="14">
    <source>
        <dbReference type="Proteomes" id="UP000286100"/>
    </source>
</evidence>
<comment type="subcellular location">
    <subcellularLocation>
        <location evidence="11">Cell inner membrane</location>
        <topology evidence="11">Single-pass membrane protein</topology>
    </subcellularLocation>
</comment>
<sequence length="233" mass="25740">MARSKSRSLPSRITWWIIRAILIFLGVSVAWVVFYKFVPPPITATMIADVIGGRGLTKDWMSLSRMDPNMARAAIAGEDGKFCSHHGFDAEAIEDAMRRNAKGGRIRGGSTISQQTAKNAFLWQGGGFFRKGLEAYFTVLIELIWGKPRIMEVYLNIAETGIGTYGANAGAQRYFGHDASRLTPMEAGRIAAVLPLPKKREAISPGGFTRRHGNRLARWVGVVRRDGLDSCLR</sequence>
<organism evidence="13 14">
    <name type="scientific">Sphingomonas cavernae</name>
    <dbReference type="NCBI Taxonomy" id="2320861"/>
    <lineage>
        <taxon>Bacteria</taxon>
        <taxon>Pseudomonadati</taxon>
        <taxon>Pseudomonadota</taxon>
        <taxon>Alphaproteobacteria</taxon>
        <taxon>Sphingomonadales</taxon>
        <taxon>Sphingomonadaceae</taxon>
        <taxon>Sphingomonas</taxon>
    </lineage>
</organism>
<evidence type="ECO:0000256" key="10">
    <source>
        <dbReference type="ARBA" id="ARBA00023316"/>
    </source>
</evidence>
<dbReference type="InterPro" id="IPR011812">
    <property type="entry name" value="Pep_trsgly"/>
</dbReference>
<feature type="transmembrane region" description="Helical" evidence="11">
    <location>
        <begin position="12"/>
        <end position="34"/>
    </location>
</feature>
<evidence type="ECO:0000259" key="12">
    <source>
        <dbReference type="Pfam" id="PF00912"/>
    </source>
</evidence>
<comment type="caution">
    <text evidence="13">The sequence shown here is derived from an EMBL/GenBank/DDBJ whole genome shotgun (WGS) entry which is preliminary data.</text>
</comment>
<dbReference type="PANTHER" id="PTHR30400:SF0">
    <property type="entry name" value="BIOSYNTHETIC PEPTIDOGLYCAN TRANSGLYCOSYLASE"/>
    <property type="match status" value="1"/>
</dbReference>
<evidence type="ECO:0000313" key="13">
    <source>
        <dbReference type="EMBL" id="RJF85494.1"/>
    </source>
</evidence>
<keyword evidence="10 11" id="KW-0961">Cell wall biogenesis/degradation</keyword>
<dbReference type="NCBIfam" id="TIGR02070">
    <property type="entry name" value="mono_pep_trsgly"/>
    <property type="match status" value="1"/>
</dbReference>
<comment type="pathway">
    <text evidence="11">Cell wall biogenesis; peptidoglycan biosynthesis.</text>
</comment>
<evidence type="ECO:0000256" key="2">
    <source>
        <dbReference type="ARBA" id="ARBA00022519"/>
    </source>
</evidence>
<dbReference type="GO" id="GO:0008360">
    <property type="term" value="P:regulation of cell shape"/>
    <property type="evidence" value="ECO:0007669"/>
    <property type="project" value="UniProtKB-KW"/>
</dbReference>
<dbReference type="InterPro" id="IPR023346">
    <property type="entry name" value="Lysozyme-like_dom_sf"/>
</dbReference>
<keyword evidence="7 11" id="KW-0573">Peptidoglycan synthesis</keyword>
<feature type="domain" description="Glycosyl transferase family 51" evidence="12">
    <location>
        <begin position="54"/>
        <end position="203"/>
    </location>
</feature>
<reference evidence="13 14" key="1">
    <citation type="submission" date="2018-09" db="EMBL/GenBank/DDBJ databases">
        <authorList>
            <person name="Zhu H."/>
        </authorList>
    </citation>
    <scope>NUCLEOTIDE SEQUENCE [LARGE SCALE GENOMIC DNA]</scope>
    <source>
        <strain evidence="13 14">K2R01-6</strain>
    </source>
</reference>
<dbReference type="GO" id="GO:0071555">
    <property type="term" value="P:cell wall organization"/>
    <property type="evidence" value="ECO:0007669"/>
    <property type="project" value="UniProtKB-KW"/>
</dbReference>
<dbReference type="GO" id="GO:0016763">
    <property type="term" value="F:pentosyltransferase activity"/>
    <property type="evidence" value="ECO:0007669"/>
    <property type="project" value="InterPro"/>
</dbReference>
<evidence type="ECO:0000256" key="4">
    <source>
        <dbReference type="ARBA" id="ARBA00022679"/>
    </source>
</evidence>
<dbReference type="InterPro" id="IPR001264">
    <property type="entry name" value="Glyco_trans_51"/>
</dbReference>
<dbReference type="Proteomes" id="UP000286100">
    <property type="component" value="Unassembled WGS sequence"/>
</dbReference>
<dbReference type="GO" id="GO:0009274">
    <property type="term" value="C:peptidoglycan-based cell wall"/>
    <property type="evidence" value="ECO:0007669"/>
    <property type="project" value="InterPro"/>
</dbReference>
<dbReference type="Gene3D" id="1.10.3810.10">
    <property type="entry name" value="Biosynthetic peptidoglycan transglycosylase-like"/>
    <property type="match status" value="1"/>
</dbReference>
<dbReference type="AlphaFoldDB" id="A0A418W6E3"/>
<dbReference type="UniPathway" id="UPA00219"/>
<dbReference type="EC" id="2.4.99.28" evidence="11"/>
<dbReference type="GO" id="GO:0009252">
    <property type="term" value="P:peptidoglycan biosynthetic process"/>
    <property type="evidence" value="ECO:0007669"/>
    <property type="project" value="UniProtKB-UniRule"/>
</dbReference>
<protein>
    <recommendedName>
        <fullName evidence="11">Biosynthetic peptidoglycan transglycosylase</fullName>
        <ecNumber evidence="11">2.4.99.28</ecNumber>
    </recommendedName>
    <alternativeName>
        <fullName evidence="11">Glycan polymerase</fullName>
    </alternativeName>
    <alternativeName>
        <fullName evidence="11">Peptidoglycan glycosyltransferase MtgA</fullName>
        <shortName evidence="11">PGT</shortName>
    </alternativeName>
</protein>
<evidence type="ECO:0000256" key="9">
    <source>
        <dbReference type="ARBA" id="ARBA00023136"/>
    </source>
</evidence>
<keyword evidence="8 11" id="KW-1133">Transmembrane helix</keyword>
<comment type="catalytic activity">
    <reaction evidence="11">
        <text>[GlcNAc-(1-&gt;4)-Mur2Ac(oyl-L-Ala-gamma-D-Glu-L-Lys-D-Ala-D-Ala)](n)-di-trans,octa-cis-undecaprenyl diphosphate + beta-D-GlcNAc-(1-&gt;4)-Mur2Ac(oyl-L-Ala-gamma-D-Glu-L-Lys-D-Ala-D-Ala)-di-trans,octa-cis-undecaprenyl diphosphate = [GlcNAc-(1-&gt;4)-Mur2Ac(oyl-L-Ala-gamma-D-Glu-L-Lys-D-Ala-D-Ala)](n+1)-di-trans,octa-cis-undecaprenyl diphosphate + di-trans,octa-cis-undecaprenyl diphosphate + H(+)</text>
        <dbReference type="Rhea" id="RHEA:23708"/>
        <dbReference type="Rhea" id="RHEA-COMP:9602"/>
        <dbReference type="Rhea" id="RHEA-COMP:9603"/>
        <dbReference type="ChEBI" id="CHEBI:15378"/>
        <dbReference type="ChEBI" id="CHEBI:58405"/>
        <dbReference type="ChEBI" id="CHEBI:60033"/>
        <dbReference type="ChEBI" id="CHEBI:78435"/>
        <dbReference type="EC" id="2.4.99.28"/>
    </reaction>
</comment>
<evidence type="ECO:0000256" key="11">
    <source>
        <dbReference type="HAMAP-Rule" id="MF_00766"/>
    </source>
</evidence>
<evidence type="ECO:0000256" key="7">
    <source>
        <dbReference type="ARBA" id="ARBA00022984"/>
    </source>
</evidence>
<name>A0A418W6E3_9SPHN</name>
<keyword evidence="4 11" id="KW-0808">Transferase</keyword>
<dbReference type="HAMAP" id="MF_00766">
    <property type="entry name" value="PGT_MtgA"/>
    <property type="match status" value="1"/>
</dbReference>
<dbReference type="GO" id="GO:0005886">
    <property type="term" value="C:plasma membrane"/>
    <property type="evidence" value="ECO:0007669"/>
    <property type="project" value="UniProtKB-SubCell"/>
</dbReference>
<proteinExistence type="inferred from homology"/>
<dbReference type="RefSeq" id="WP_119764298.1">
    <property type="nucleotide sequence ID" value="NZ_QYUM01000004.1"/>
</dbReference>
<evidence type="ECO:0000256" key="8">
    <source>
        <dbReference type="ARBA" id="ARBA00022989"/>
    </source>
</evidence>
<comment type="function">
    <text evidence="11">Peptidoglycan polymerase that catalyzes glycan chain elongation from lipid-linked precursors.</text>
</comment>
<keyword evidence="14" id="KW-1185">Reference proteome</keyword>
<evidence type="ECO:0000256" key="1">
    <source>
        <dbReference type="ARBA" id="ARBA00022475"/>
    </source>
</evidence>
<comment type="similarity">
    <text evidence="11">Belongs to the glycosyltransferase 51 family.</text>
</comment>
<evidence type="ECO:0000256" key="6">
    <source>
        <dbReference type="ARBA" id="ARBA00022960"/>
    </source>
</evidence>
<evidence type="ECO:0000256" key="3">
    <source>
        <dbReference type="ARBA" id="ARBA00022676"/>
    </source>
</evidence>
<keyword evidence="2 11" id="KW-0997">Cell inner membrane</keyword>
<accession>A0A418W6E3</accession>
<evidence type="ECO:0000256" key="5">
    <source>
        <dbReference type="ARBA" id="ARBA00022692"/>
    </source>
</evidence>
<keyword evidence="1 11" id="KW-1003">Cell membrane</keyword>
<dbReference type="SUPFAM" id="SSF53955">
    <property type="entry name" value="Lysozyme-like"/>
    <property type="match status" value="1"/>
</dbReference>